<evidence type="ECO:0000313" key="3">
    <source>
        <dbReference type="Proteomes" id="UP001162164"/>
    </source>
</evidence>
<protein>
    <submittedName>
        <fullName evidence="2">Uncharacterized protein</fullName>
    </submittedName>
</protein>
<name>A0ABQ9J4E3_9CUCU</name>
<dbReference type="EMBL" id="JAPWTJ010001317">
    <property type="protein sequence ID" value="KAJ8972640.1"/>
    <property type="molecule type" value="Genomic_DNA"/>
</dbReference>
<sequence>MGFGKRGKTSFTVHRSEEILPGDVRLSKQGSSASSDGEGSADGDRTSIDSDVIKHEFSENGKEYKNFTTENLLKNRLSL</sequence>
<gene>
    <name evidence="2" type="ORF">NQ317_007351</name>
</gene>
<reference evidence="2" key="1">
    <citation type="journal article" date="2023" name="Insect Mol. Biol.">
        <title>Genome sequencing provides insights into the evolution of gene families encoding plant cell wall-degrading enzymes in longhorned beetles.</title>
        <authorList>
            <person name="Shin N.R."/>
            <person name="Okamura Y."/>
            <person name="Kirsch R."/>
            <person name="Pauchet Y."/>
        </authorList>
    </citation>
    <scope>NUCLEOTIDE SEQUENCE</scope>
    <source>
        <strain evidence="2">MMC_N1</strain>
    </source>
</reference>
<feature type="region of interest" description="Disordered" evidence="1">
    <location>
        <begin position="1"/>
        <end position="50"/>
    </location>
</feature>
<dbReference type="Proteomes" id="UP001162164">
    <property type="component" value="Unassembled WGS sequence"/>
</dbReference>
<evidence type="ECO:0000313" key="2">
    <source>
        <dbReference type="EMBL" id="KAJ8972640.1"/>
    </source>
</evidence>
<proteinExistence type="predicted"/>
<organism evidence="2 3">
    <name type="scientific">Molorchus minor</name>
    <dbReference type="NCBI Taxonomy" id="1323400"/>
    <lineage>
        <taxon>Eukaryota</taxon>
        <taxon>Metazoa</taxon>
        <taxon>Ecdysozoa</taxon>
        <taxon>Arthropoda</taxon>
        <taxon>Hexapoda</taxon>
        <taxon>Insecta</taxon>
        <taxon>Pterygota</taxon>
        <taxon>Neoptera</taxon>
        <taxon>Endopterygota</taxon>
        <taxon>Coleoptera</taxon>
        <taxon>Polyphaga</taxon>
        <taxon>Cucujiformia</taxon>
        <taxon>Chrysomeloidea</taxon>
        <taxon>Cerambycidae</taxon>
        <taxon>Lamiinae</taxon>
        <taxon>Monochamini</taxon>
        <taxon>Molorchus</taxon>
    </lineage>
</organism>
<evidence type="ECO:0000256" key="1">
    <source>
        <dbReference type="SAM" id="MobiDB-lite"/>
    </source>
</evidence>
<keyword evidence="3" id="KW-1185">Reference proteome</keyword>
<comment type="caution">
    <text evidence="2">The sequence shown here is derived from an EMBL/GenBank/DDBJ whole genome shotgun (WGS) entry which is preliminary data.</text>
</comment>
<accession>A0ABQ9J4E3</accession>